<evidence type="ECO:0000256" key="1">
    <source>
        <dbReference type="ARBA" id="ARBA00022722"/>
    </source>
</evidence>
<dbReference type="Pfam" id="PF00149">
    <property type="entry name" value="Metallophos"/>
    <property type="match status" value="1"/>
</dbReference>
<dbReference type="InterPro" id="IPR050535">
    <property type="entry name" value="DNA_Repair-Maintenance_Comp"/>
</dbReference>
<dbReference type="Gene3D" id="3.60.21.10">
    <property type="match status" value="1"/>
</dbReference>
<dbReference type="CDD" id="cd00840">
    <property type="entry name" value="MPP_Mre11_N"/>
    <property type="match status" value="1"/>
</dbReference>
<dbReference type="PANTHER" id="PTHR30337">
    <property type="entry name" value="COMPONENT OF ATP-DEPENDENT DSDNA EXONUCLEASE"/>
    <property type="match status" value="1"/>
</dbReference>
<sequence>MKILHTSDWHLGRSFGSVSLHDAQTQFCEWLLEVAVSEKVELLVVAGDLYDRSIPPQESVVLWRETLTAFHKAGITVVAIAGNHDGADRVAAFDGLTDGARIFVRGGYGRAGEILTLDFADGPIDIALVPFLDPQLAPPEWKTELAEAEVRPTHESVLQKAMDQARAGATSPRSLAVVHAFVGGSTTAESERQLTVGGTDQVAATVLEGFSYVALGHLHTPQVIGGAEHVRYSGTPIAYSFSETAPKSVVLIDMNADGTSSIEAIPVPVGRGVITLIGTIDELLAPGAHPEADDKYVKAVLTDNAYVVDAKSRLLEVYPYCTDVVMKMAGTSTTIGPNDEIRSALSPQDAAEKFWQDIVNEPLSDLQRDTVVAAIDKVFITNEVTK</sequence>
<keyword evidence="2" id="KW-0378">Hydrolase</keyword>
<organism evidence="5">
    <name type="scientific">freshwater metagenome</name>
    <dbReference type="NCBI Taxonomy" id="449393"/>
    <lineage>
        <taxon>unclassified sequences</taxon>
        <taxon>metagenomes</taxon>
        <taxon>ecological metagenomes</taxon>
    </lineage>
</organism>
<dbReference type="GO" id="GO:0004519">
    <property type="term" value="F:endonuclease activity"/>
    <property type="evidence" value="ECO:0007669"/>
    <property type="project" value="InterPro"/>
</dbReference>
<evidence type="ECO:0000256" key="2">
    <source>
        <dbReference type="ARBA" id="ARBA00022801"/>
    </source>
</evidence>
<evidence type="ECO:0000313" key="5">
    <source>
        <dbReference type="EMBL" id="CAB4544225.1"/>
    </source>
</evidence>
<dbReference type="GO" id="GO:0006259">
    <property type="term" value="P:DNA metabolic process"/>
    <property type="evidence" value="ECO:0007669"/>
    <property type="project" value="InterPro"/>
</dbReference>
<keyword evidence="1" id="KW-0540">Nuclease</keyword>
<dbReference type="InterPro" id="IPR041796">
    <property type="entry name" value="Mre11_N"/>
</dbReference>
<accession>A0A6J6BZG4</accession>
<gene>
    <name evidence="5" type="ORF">UFOPK1495_00393</name>
</gene>
<evidence type="ECO:0000256" key="3">
    <source>
        <dbReference type="ARBA" id="ARBA00022839"/>
    </source>
</evidence>
<dbReference type="SUPFAM" id="SSF56300">
    <property type="entry name" value="Metallo-dependent phosphatases"/>
    <property type="match status" value="1"/>
</dbReference>
<proteinExistence type="predicted"/>
<dbReference type="AlphaFoldDB" id="A0A6J6BZG4"/>
<dbReference type="InterPro" id="IPR004843">
    <property type="entry name" value="Calcineurin-like_PHP"/>
</dbReference>
<protein>
    <submittedName>
        <fullName evidence="5">Unannotated protein</fullName>
    </submittedName>
</protein>
<dbReference type="InterPro" id="IPR004593">
    <property type="entry name" value="SbcD"/>
</dbReference>
<feature type="domain" description="Calcineurin-like phosphoesterase" evidence="4">
    <location>
        <begin position="1"/>
        <end position="94"/>
    </location>
</feature>
<dbReference type="GO" id="GO:0008408">
    <property type="term" value="F:3'-5' exonuclease activity"/>
    <property type="evidence" value="ECO:0007669"/>
    <property type="project" value="InterPro"/>
</dbReference>
<evidence type="ECO:0000259" key="4">
    <source>
        <dbReference type="Pfam" id="PF00149"/>
    </source>
</evidence>
<dbReference type="EMBL" id="CAEZSU010000029">
    <property type="protein sequence ID" value="CAB4544225.1"/>
    <property type="molecule type" value="Genomic_DNA"/>
</dbReference>
<reference evidence="5" key="1">
    <citation type="submission" date="2020-05" db="EMBL/GenBank/DDBJ databases">
        <authorList>
            <person name="Chiriac C."/>
            <person name="Salcher M."/>
            <person name="Ghai R."/>
            <person name="Kavagutti S V."/>
        </authorList>
    </citation>
    <scope>NUCLEOTIDE SEQUENCE</scope>
</reference>
<dbReference type="PANTHER" id="PTHR30337:SF0">
    <property type="entry name" value="NUCLEASE SBCCD SUBUNIT D"/>
    <property type="match status" value="1"/>
</dbReference>
<dbReference type="NCBIfam" id="TIGR00619">
    <property type="entry name" value="sbcd"/>
    <property type="match status" value="1"/>
</dbReference>
<dbReference type="InterPro" id="IPR029052">
    <property type="entry name" value="Metallo-depent_PP-like"/>
</dbReference>
<keyword evidence="3" id="KW-0269">Exonuclease</keyword>
<name>A0A6J6BZG4_9ZZZZ</name>